<dbReference type="GeneID" id="26519119"/>
<dbReference type="KEGG" id="vg:26519119"/>
<dbReference type="EMBL" id="AP014714">
    <property type="protein sequence ID" value="BAQ22896.1"/>
    <property type="molecule type" value="Genomic_DNA"/>
</dbReference>
<protein>
    <submittedName>
        <fullName evidence="1">Uncharacterized protein</fullName>
    </submittedName>
</protein>
<name>A0A0B6VTR4_9CAUD</name>
<reference evidence="1 2" key="1">
    <citation type="submission" date="2015-02" db="EMBL/GenBank/DDBJ databases">
        <title>Complete genome sequences of Edwardsiella bacteriophages, PEi20 and PEi26.</title>
        <authorList>
            <person name="Yasuike M."/>
            <person name="Nishiki I."/>
            <person name="Iwasaki Y."/>
            <person name="Nakamura Y."/>
            <person name="Fujiwara A."/>
            <person name="Hassan E.S."/>
            <person name="Mahmoud M.M."/>
            <person name="Kawato Y."/>
            <person name="Nagai S."/>
            <person name="Kobayashi T."/>
            <person name="Ototake M."/>
            <person name="Nakai T."/>
        </authorList>
    </citation>
    <scope>NUCLEOTIDE SEQUENCE [LARGE SCALE GENOMIC DNA]</scope>
</reference>
<keyword evidence="2" id="KW-1185">Reference proteome</keyword>
<organism evidence="1 2">
    <name type="scientific">Edwardsiella phage PEi20</name>
    <dbReference type="NCBI Taxonomy" id="1608310"/>
    <lineage>
        <taxon>Viruses</taxon>
        <taxon>Duplodnaviria</taxon>
        <taxon>Heunggongvirae</taxon>
        <taxon>Uroviricota</taxon>
        <taxon>Caudoviricetes</taxon>
        <taxon>Pantevenvirales</taxon>
        <taxon>Straboviridae</taxon>
        <taxon>Tevenvirinae</taxon>
        <taxon>Kanagawavirus</taxon>
        <taxon>Kanagawavirus pei20</taxon>
    </lineage>
</organism>
<evidence type="ECO:0000313" key="1">
    <source>
        <dbReference type="EMBL" id="BAQ22896.1"/>
    </source>
</evidence>
<accession>A0A0B6VTR4</accession>
<sequence length="54" mass="6353">MTIQDLIALSHEIVLTDEDKEKIKARLMALDEEFCRQAEAMRPTPELMNRMYTL</sequence>
<proteinExistence type="predicted"/>
<dbReference type="RefSeq" id="YP_009190404.1">
    <property type="nucleotide sequence ID" value="NC_028683.1"/>
</dbReference>
<evidence type="ECO:0000313" key="2">
    <source>
        <dbReference type="Proteomes" id="UP000204657"/>
    </source>
</evidence>
<dbReference type="Proteomes" id="UP000204657">
    <property type="component" value="Segment"/>
</dbReference>